<gene>
    <name evidence="9" type="primary">gsiD</name>
    <name evidence="9" type="ORF">Pla8534_30370</name>
</gene>
<dbReference type="PANTHER" id="PTHR43386:SF1">
    <property type="entry name" value="D,D-DIPEPTIDE TRANSPORT SYSTEM PERMEASE PROTEIN DDPC-RELATED"/>
    <property type="match status" value="1"/>
</dbReference>
<dbReference type="PROSITE" id="PS50928">
    <property type="entry name" value="ABC_TM1"/>
    <property type="match status" value="1"/>
</dbReference>
<feature type="transmembrane region" description="Helical" evidence="7">
    <location>
        <begin position="91"/>
        <end position="116"/>
    </location>
</feature>
<name>A0A518DTR4_9BACT</name>
<dbReference type="Pfam" id="PF00528">
    <property type="entry name" value="BPD_transp_1"/>
    <property type="match status" value="1"/>
</dbReference>
<dbReference type="InterPro" id="IPR050366">
    <property type="entry name" value="BP-dependent_transpt_permease"/>
</dbReference>
<dbReference type="Gene3D" id="1.10.3720.10">
    <property type="entry name" value="MetI-like"/>
    <property type="match status" value="1"/>
</dbReference>
<evidence type="ECO:0000256" key="6">
    <source>
        <dbReference type="ARBA" id="ARBA00023136"/>
    </source>
</evidence>
<comment type="subcellular location">
    <subcellularLocation>
        <location evidence="1 7">Cell membrane</location>
        <topology evidence="1 7">Multi-pass membrane protein</topology>
    </subcellularLocation>
</comment>
<dbReference type="GO" id="GO:0005886">
    <property type="term" value="C:plasma membrane"/>
    <property type="evidence" value="ECO:0007669"/>
    <property type="project" value="UniProtKB-SubCell"/>
</dbReference>
<evidence type="ECO:0000259" key="8">
    <source>
        <dbReference type="PROSITE" id="PS50928"/>
    </source>
</evidence>
<keyword evidence="4 7" id="KW-0812">Transmembrane</keyword>
<reference evidence="9 10" key="1">
    <citation type="submission" date="2019-02" db="EMBL/GenBank/DDBJ databases">
        <title>Deep-cultivation of Planctomycetes and their phenomic and genomic characterization uncovers novel biology.</title>
        <authorList>
            <person name="Wiegand S."/>
            <person name="Jogler M."/>
            <person name="Boedeker C."/>
            <person name="Pinto D."/>
            <person name="Vollmers J."/>
            <person name="Rivas-Marin E."/>
            <person name="Kohn T."/>
            <person name="Peeters S.H."/>
            <person name="Heuer A."/>
            <person name="Rast P."/>
            <person name="Oberbeckmann S."/>
            <person name="Bunk B."/>
            <person name="Jeske O."/>
            <person name="Meyerdierks A."/>
            <person name="Storesund J.E."/>
            <person name="Kallscheuer N."/>
            <person name="Luecker S."/>
            <person name="Lage O.M."/>
            <person name="Pohl T."/>
            <person name="Merkel B.J."/>
            <person name="Hornburger P."/>
            <person name="Mueller R.-W."/>
            <person name="Bruemmer F."/>
            <person name="Labrenz M."/>
            <person name="Spormann A.M."/>
            <person name="Op den Camp H."/>
            <person name="Overmann J."/>
            <person name="Amann R."/>
            <person name="Jetten M.S.M."/>
            <person name="Mascher T."/>
            <person name="Medema M.H."/>
            <person name="Devos D.P."/>
            <person name="Kaster A.-K."/>
            <person name="Ovreas L."/>
            <person name="Rohde M."/>
            <person name="Galperin M.Y."/>
            <person name="Jogler C."/>
        </authorList>
    </citation>
    <scope>NUCLEOTIDE SEQUENCE [LARGE SCALE GENOMIC DNA]</scope>
    <source>
        <strain evidence="9 10">Pla85_3_4</strain>
    </source>
</reference>
<keyword evidence="2 7" id="KW-0813">Transport</keyword>
<feature type="transmembrane region" description="Helical" evidence="7">
    <location>
        <begin position="26"/>
        <end position="48"/>
    </location>
</feature>
<dbReference type="InterPro" id="IPR035906">
    <property type="entry name" value="MetI-like_sf"/>
</dbReference>
<feature type="transmembrane region" description="Helical" evidence="7">
    <location>
        <begin position="122"/>
        <end position="143"/>
    </location>
</feature>
<evidence type="ECO:0000256" key="2">
    <source>
        <dbReference type="ARBA" id="ARBA00022448"/>
    </source>
</evidence>
<dbReference type="AlphaFoldDB" id="A0A518DTR4"/>
<accession>A0A518DTR4</accession>
<evidence type="ECO:0000313" key="10">
    <source>
        <dbReference type="Proteomes" id="UP000317648"/>
    </source>
</evidence>
<dbReference type="SUPFAM" id="SSF161098">
    <property type="entry name" value="MetI-like"/>
    <property type="match status" value="1"/>
</dbReference>
<dbReference type="InterPro" id="IPR000515">
    <property type="entry name" value="MetI-like"/>
</dbReference>
<feature type="transmembrane region" description="Helical" evidence="7">
    <location>
        <begin position="208"/>
        <end position="233"/>
    </location>
</feature>
<dbReference type="Pfam" id="PF12911">
    <property type="entry name" value="OppC_N"/>
    <property type="match status" value="1"/>
</dbReference>
<keyword evidence="5 7" id="KW-1133">Transmembrane helix</keyword>
<dbReference type="KEGG" id="lcre:Pla8534_30370"/>
<dbReference type="Proteomes" id="UP000317648">
    <property type="component" value="Chromosome"/>
</dbReference>
<evidence type="ECO:0000256" key="1">
    <source>
        <dbReference type="ARBA" id="ARBA00004651"/>
    </source>
</evidence>
<evidence type="ECO:0000256" key="7">
    <source>
        <dbReference type="RuleBase" id="RU363032"/>
    </source>
</evidence>
<dbReference type="InterPro" id="IPR025966">
    <property type="entry name" value="OppC_N"/>
</dbReference>
<evidence type="ECO:0000256" key="4">
    <source>
        <dbReference type="ARBA" id="ARBA00022692"/>
    </source>
</evidence>
<sequence>MTSDAALPPIAAATSSRAWRRLQSSPAMWCGLVLVMGVLLTAVFAPWITPQDANARSGQILARPSTAHWLGTDSDGKDVFSRVMVGSRLSLVTGLISITFAVLLGAPLGAAAGWFGGWVDSLLMRSVDVALAFPSILIALLAATAFSRGWAAVILAVGLINTPVFARQVRVAVLSVKELDYVLASRALGAGSLRILLVDVLPSLLSPILVLATLGLGSAILEVAALSFLGVAGEPTDPEWGAMLTQAKGVFRVNPWFAIGPGIAISLTILGFNLLGDALRDALDPRLGKPTRRSR</sequence>
<keyword evidence="10" id="KW-1185">Reference proteome</keyword>
<dbReference type="OrthoDB" id="9797852at2"/>
<evidence type="ECO:0000256" key="5">
    <source>
        <dbReference type="ARBA" id="ARBA00022989"/>
    </source>
</evidence>
<dbReference type="GO" id="GO:0055085">
    <property type="term" value="P:transmembrane transport"/>
    <property type="evidence" value="ECO:0007669"/>
    <property type="project" value="InterPro"/>
</dbReference>
<organism evidence="9 10">
    <name type="scientific">Lignipirellula cremea</name>
    <dbReference type="NCBI Taxonomy" id="2528010"/>
    <lineage>
        <taxon>Bacteria</taxon>
        <taxon>Pseudomonadati</taxon>
        <taxon>Planctomycetota</taxon>
        <taxon>Planctomycetia</taxon>
        <taxon>Pirellulales</taxon>
        <taxon>Pirellulaceae</taxon>
        <taxon>Lignipirellula</taxon>
    </lineage>
</organism>
<dbReference type="EMBL" id="CP036433">
    <property type="protein sequence ID" value="QDU95222.1"/>
    <property type="molecule type" value="Genomic_DNA"/>
</dbReference>
<dbReference type="CDD" id="cd06261">
    <property type="entry name" value="TM_PBP2"/>
    <property type="match status" value="1"/>
</dbReference>
<evidence type="ECO:0000256" key="3">
    <source>
        <dbReference type="ARBA" id="ARBA00022475"/>
    </source>
</evidence>
<dbReference type="PANTHER" id="PTHR43386">
    <property type="entry name" value="OLIGOPEPTIDE TRANSPORT SYSTEM PERMEASE PROTEIN APPC"/>
    <property type="match status" value="1"/>
</dbReference>
<feature type="transmembrane region" description="Helical" evidence="7">
    <location>
        <begin position="253"/>
        <end position="276"/>
    </location>
</feature>
<proteinExistence type="inferred from homology"/>
<keyword evidence="6 7" id="KW-0472">Membrane</keyword>
<keyword evidence="3" id="KW-1003">Cell membrane</keyword>
<protein>
    <submittedName>
        <fullName evidence="9">Glutathione transport system permease protein GsiD</fullName>
    </submittedName>
</protein>
<comment type="similarity">
    <text evidence="7">Belongs to the binding-protein-dependent transport system permease family.</text>
</comment>
<feature type="domain" description="ABC transmembrane type-1" evidence="8">
    <location>
        <begin position="87"/>
        <end position="276"/>
    </location>
</feature>
<evidence type="ECO:0000313" key="9">
    <source>
        <dbReference type="EMBL" id="QDU95222.1"/>
    </source>
</evidence>
<dbReference type="RefSeq" id="WP_145053989.1">
    <property type="nucleotide sequence ID" value="NZ_CP036433.1"/>
</dbReference>